<dbReference type="Pfam" id="PF19040">
    <property type="entry name" value="SGNH"/>
    <property type="match status" value="1"/>
</dbReference>
<dbReference type="Pfam" id="PF01757">
    <property type="entry name" value="Acyl_transf_3"/>
    <property type="match status" value="1"/>
</dbReference>
<feature type="transmembrane region" description="Helical" evidence="1">
    <location>
        <begin position="38"/>
        <end position="60"/>
    </location>
</feature>
<protein>
    <submittedName>
        <fullName evidence="4">Acyltransferase family protein</fullName>
        <ecNumber evidence="4">2.3.1.-</ecNumber>
    </submittedName>
</protein>
<comment type="caution">
    <text evidence="4">The sequence shown here is derived from an EMBL/GenBank/DDBJ whole genome shotgun (WGS) entry which is preliminary data.</text>
</comment>
<gene>
    <name evidence="4" type="ORF">AAIR29_07040</name>
</gene>
<keyword evidence="1" id="KW-0812">Transmembrane</keyword>
<feature type="transmembrane region" description="Helical" evidence="1">
    <location>
        <begin position="353"/>
        <end position="374"/>
    </location>
</feature>
<evidence type="ECO:0000259" key="3">
    <source>
        <dbReference type="Pfam" id="PF19040"/>
    </source>
</evidence>
<name>A0ABU9X7M5_9GAMM</name>
<feature type="domain" description="Acyltransferase 3" evidence="2">
    <location>
        <begin position="13"/>
        <end position="336"/>
    </location>
</feature>
<dbReference type="EMBL" id="JBDGHN010000002">
    <property type="protein sequence ID" value="MEN2751387.1"/>
    <property type="molecule type" value="Genomic_DNA"/>
</dbReference>
<keyword evidence="4" id="KW-0012">Acyltransferase</keyword>
<feature type="transmembrane region" description="Helical" evidence="1">
    <location>
        <begin position="287"/>
        <end position="306"/>
    </location>
</feature>
<organism evidence="4 5">
    <name type="scientific">Psychrobacter saeujeotis</name>
    <dbReference type="NCBI Taxonomy" id="3143436"/>
    <lineage>
        <taxon>Bacteria</taxon>
        <taxon>Pseudomonadati</taxon>
        <taxon>Pseudomonadota</taxon>
        <taxon>Gammaproteobacteria</taxon>
        <taxon>Moraxellales</taxon>
        <taxon>Moraxellaceae</taxon>
        <taxon>Psychrobacter</taxon>
    </lineage>
</organism>
<accession>A0ABU9X7M5</accession>
<dbReference type="GO" id="GO:0016746">
    <property type="term" value="F:acyltransferase activity"/>
    <property type="evidence" value="ECO:0007669"/>
    <property type="project" value="UniProtKB-KW"/>
</dbReference>
<evidence type="ECO:0000259" key="2">
    <source>
        <dbReference type="Pfam" id="PF01757"/>
    </source>
</evidence>
<sequence>MFEKYTHHEYRNDIQGLRAIGAIIIMVFHIWFNKVSGGVDVFFVVSGFLMASIVLKGYFLNGTVSPFPFWGGVIKRVAPSAYIVLAATLIASYFISSPVLIYTVLHEIIASALHLENIQLIRLSVDYLSTGRPPSPVQQFWALSIQMQFYVVFPLVLIPLAYFAKKRQTSTPLFLGIIVIILASFAYATMLVKDDPAMSYFNPLSRIWEFFFGSLSFLLISNAKKIKYRQILGILGIALIIGGAIFIPRGANFSGPISLIPVLGAVFIIMSGVGGQGVVNKLLSNKFLVFLGGISFTIYLWHWPILIFYKEYFGYESISLIQGLMIMSVSTLLAYFTSKKIESPFRRIPREKVLVNFSIGILFFLPVMVAAFAFRHEVVSTTESAKIELEQKSIEPFTGDKIYLENESFKPDRERLLTIKQRVPAAYAAGCNQSMDGEEVTTCDFGDLTSDREIVLAGGSHAVQWITALDSIGKENNFKVINMTKAGCPLGVVEESNESCHIWNEEAVEKIIEIAPHAVITNSTRTVVDQKEFIPQSYIDTWKVISDNEIDVIGIRDNPRFGFDVPDCLHRSRNAADTDTCVIDRTEALLPTDPTIEYQDIITGIDMSDMFCTAEKCPTTFSGKIMYRDAEHISIEYAHFIKDTFEDKLKEALSTVS</sequence>
<dbReference type="RefSeq" id="WP_299219468.1">
    <property type="nucleotide sequence ID" value="NZ_JBDGHN010000002.1"/>
</dbReference>
<dbReference type="InterPro" id="IPR002656">
    <property type="entry name" value="Acyl_transf_3_dom"/>
</dbReference>
<dbReference type="PANTHER" id="PTHR23028">
    <property type="entry name" value="ACETYLTRANSFERASE"/>
    <property type="match status" value="1"/>
</dbReference>
<dbReference type="PANTHER" id="PTHR23028:SF53">
    <property type="entry name" value="ACYL_TRANSF_3 DOMAIN-CONTAINING PROTEIN"/>
    <property type="match status" value="1"/>
</dbReference>
<keyword evidence="4" id="KW-0808">Transferase</keyword>
<feature type="transmembrane region" description="Helical" evidence="1">
    <location>
        <begin position="81"/>
        <end position="105"/>
    </location>
</feature>
<feature type="transmembrane region" description="Helical" evidence="1">
    <location>
        <begin position="257"/>
        <end position="275"/>
    </location>
</feature>
<dbReference type="InterPro" id="IPR043968">
    <property type="entry name" value="SGNH"/>
</dbReference>
<feature type="transmembrane region" description="Helical" evidence="1">
    <location>
        <begin position="140"/>
        <end position="161"/>
    </location>
</feature>
<feature type="transmembrane region" description="Helical" evidence="1">
    <location>
        <begin position="232"/>
        <end position="251"/>
    </location>
</feature>
<keyword evidence="1" id="KW-0472">Membrane</keyword>
<evidence type="ECO:0000313" key="5">
    <source>
        <dbReference type="Proteomes" id="UP001461960"/>
    </source>
</evidence>
<feature type="transmembrane region" description="Helical" evidence="1">
    <location>
        <begin position="16"/>
        <end position="32"/>
    </location>
</feature>
<keyword evidence="5" id="KW-1185">Reference proteome</keyword>
<feature type="transmembrane region" description="Helical" evidence="1">
    <location>
        <begin position="173"/>
        <end position="192"/>
    </location>
</feature>
<evidence type="ECO:0000313" key="4">
    <source>
        <dbReference type="EMBL" id="MEN2751387.1"/>
    </source>
</evidence>
<reference evidence="4 5" key="1">
    <citation type="submission" date="2024-05" db="EMBL/GenBank/DDBJ databases">
        <authorList>
            <person name="Kim H.-Y."/>
            <person name="Kim E."/>
            <person name="Cai Y."/>
            <person name="Yang S.-M."/>
            <person name="Lee W."/>
        </authorList>
    </citation>
    <scope>NUCLEOTIDE SEQUENCE [LARGE SCALE GENOMIC DNA]</scope>
    <source>
        <strain evidence="4 5">FBL11</strain>
    </source>
</reference>
<dbReference type="Proteomes" id="UP001461960">
    <property type="component" value="Unassembled WGS sequence"/>
</dbReference>
<feature type="domain" description="SGNH" evidence="3">
    <location>
        <begin position="431"/>
        <end position="646"/>
    </location>
</feature>
<evidence type="ECO:0000256" key="1">
    <source>
        <dbReference type="SAM" id="Phobius"/>
    </source>
</evidence>
<proteinExistence type="predicted"/>
<feature type="transmembrane region" description="Helical" evidence="1">
    <location>
        <begin position="318"/>
        <end position="337"/>
    </location>
</feature>
<dbReference type="EC" id="2.3.1.-" evidence="4"/>
<keyword evidence="1" id="KW-1133">Transmembrane helix</keyword>
<dbReference type="InterPro" id="IPR050879">
    <property type="entry name" value="Acyltransferase_3"/>
</dbReference>
<feature type="transmembrane region" description="Helical" evidence="1">
    <location>
        <begin position="204"/>
        <end position="220"/>
    </location>
</feature>